<dbReference type="Pfam" id="PF01345">
    <property type="entry name" value="DUF11"/>
    <property type="match status" value="1"/>
</dbReference>
<evidence type="ECO:0000313" key="5">
    <source>
        <dbReference type="Proteomes" id="UP000316304"/>
    </source>
</evidence>
<dbReference type="AlphaFoldDB" id="A0A5C6CSV2"/>
<dbReference type="NCBIfam" id="TIGR01451">
    <property type="entry name" value="B_ant_repeat"/>
    <property type="match status" value="1"/>
</dbReference>
<proteinExistence type="predicted"/>
<evidence type="ECO:0000256" key="2">
    <source>
        <dbReference type="SAM" id="Phobius"/>
    </source>
</evidence>
<dbReference type="OrthoDB" id="252486at2"/>
<organism evidence="4 5">
    <name type="scientific">Novipirellula galeiformis</name>
    <dbReference type="NCBI Taxonomy" id="2528004"/>
    <lineage>
        <taxon>Bacteria</taxon>
        <taxon>Pseudomonadati</taxon>
        <taxon>Planctomycetota</taxon>
        <taxon>Planctomycetia</taxon>
        <taxon>Pirellulales</taxon>
        <taxon>Pirellulaceae</taxon>
        <taxon>Novipirellula</taxon>
    </lineage>
</organism>
<feature type="transmembrane region" description="Helical" evidence="2">
    <location>
        <begin position="21"/>
        <end position="40"/>
    </location>
</feature>
<dbReference type="InterPro" id="IPR047589">
    <property type="entry name" value="DUF11_rpt"/>
</dbReference>
<dbReference type="Proteomes" id="UP000316304">
    <property type="component" value="Unassembled WGS sequence"/>
</dbReference>
<name>A0A5C6CSV2_9BACT</name>
<keyword evidence="2" id="KW-0812">Transmembrane</keyword>
<reference evidence="4 5" key="1">
    <citation type="submission" date="2019-02" db="EMBL/GenBank/DDBJ databases">
        <title>Deep-cultivation of Planctomycetes and their phenomic and genomic characterization uncovers novel biology.</title>
        <authorList>
            <person name="Wiegand S."/>
            <person name="Jogler M."/>
            <person name="Boedeker C."/>
            <person name="Pinto D."/>
            <person name="Vollmers J."/>
            <person name="Rivas-Marin E."/>
            <person name="Kohn T."/>
            <person name="Peeters S.H."/>
            <person name="Heuer A."/>
            <person name="Rast P."/>
            <person name="Oberbeckmann S."/>
            <person name="Bunk B."/>
            <person name="Jeske O."/>
            <person name="Meyerdierks A."/>
            <person name="Storesund J.E."/>
            <person name="Kallscheuer N."/>
            <person name="Luecker S."/>
            <person name="Lage O.M."/>
            <person name="Pohl T."/>
            <person name="Merkel B.J."/>
            <person name="Hornburger P."/>
            <person name="Mueller R.-W."/>
            <person name="Bruemmer F."/>
            <person name="Labrenz M."/>
            <person name="Spormann A.M."/>
            <person name="Op Den Camp H."/>
            <person name="Overmann J."/>
            <person name="Amann R."/>
            <person name="Jetten M.S.M."/>
            <person name="Mascher T."/>
            <person name="Medema M.H."/>
            <person name="Devos D.P."/>
            <person name="Kaster A.-K."/>
            <person name="Ovreas L."/>
            <person name="Rohde M."/>
            <person name="Galperin M.Y."/>
            <person name="Jogler C."/>
        </authorList>
    </citation>
    <scope>NUCLEOTIDE SEQUENCE [LARGE SCALE GENOMIC DNA]</scope>
    <source>
        <strain evidence="4 5">Pla52o</strain>
    </source>
</reference>
<sequence>MTRAPKESALMNQSKPFHARQSVSVLTLAITLFVGAMLMGCQVPSVKQTPMAAPNAAPYAAAPYAAAQVAPRPAAGPQHTTAMPPTSRSPQLQASPLQTGANPKVQQVGWQPHHAPTASGVAAHPGACGCGACGAYGAQVQAGTHGQAGPHGYATYSHGGWNAHGLDPNEFLCDGGDRAPSVAVRHNETLAGLHPEDTVVHYTTDAGDIEINASNRVCVYAPRFASVRKITGAVAGGRAVGIAGFQHDVGLNRIQDETPGLVINDSTGIAHADVTRRIDAMRDRNRGVRVEGVLQPEIAEDVLAALAGLSVLEMSQLQENQLAVVQESALAAMAWSIEESIEVAIEDMKPPTLTRDQRVEEIRVYDFPDAGRLQISKFADRQHAQPGERVTFAIRVENVGDSAVNHVTLTDNLTTRLEYVADSQTCSGGAEFTSNRNEAESLTLQWKLTDELKVGESVTIRFQCKVR</sequence>
<feature type="region of interest" description="Disordered" evidence="1">
    <location>
        <begin position="70"/>
        <end position="118"/>
    </location>
</feature>
<dbReference type="InterPro" id="IPR001434">
    <property type="entry name" value="OmcB-like_DUF11"/>
</dbReference>
<comment type="caution">
    <text evidence="4">The sequence shown here is derived from an EMBL/GenBank/DDBJ whole genome shotgun (WGS) entry which is preliminary data.</text>
</comment>
<dbReference type="EMBL" id="SJPT01000001">
    <property type="protein sequence ID" value="TWU26607.1"/>
    <property type="molecule type" value="Genomic_DNA"/>
</dbReference>
<evidence type="ECO:0000259" key="3">
    <source>
        <dbReference type="Pfam" id="PF01345"/>
    </source>
</evidence>
<protein>
    <recommendedName>
        <fullName evidence="3">DUF11 domain-containing protein</fullName>
    </recommendedName>
</protein>
<evidence type="ECO:0000313" key="4">
    <source>
        <dbReference type="EMBL" id="TWU26607.1"/>
    </source>
</evidence>
<accession>A0A5C6CSV2</accession>
<evidence type="ECO:0000256" key="1">
    <source>
        <dbReference type="SAM" id="MobiDB-lite"/>
    </source>
</evidence>
<feature type="compositionally biased region" description="Polar residues" evidence="1">
    <location>
        <begin position="78"/>
        <end position="109"/>
    </location>
</feature>
<feature type="domain" description="DUF11" evidence="3">
    <location>
        <begin position="373"/>
        <end position="466"/>
    </location>
</feature>
<dbReference type="Gene3D" id="2.60.40.740">
    <property type="match status" value="1"/>
</dbReference>
<gene>
    <name evidence="4" type="ORF">Pla52o_04600</name>
</gene>
<keyword evidence="2" id="KW-1133">Transmembrane helix</keyword>
<keyword evidence="2" id="KW-0472">Membrane</keyword>
<keyword evidence="5" id="KW-1185">Reference proteome</keyword>